<proteinExistence type="inferred from homology"/>
<feature type="domain" description="Peptidase M13 C-terminal" evidence="4">
    <location>
        <begin position="628"/>
        <end position="827"/>
    </location>
</feature>
<dbReference type="AlphaFoldDB" id="A0AAF5CQ17"/>
<accession>A0AAF5CQ17</accession>
<reference evidence="6" key="1">
    <citation type="submission" date="2024-02" db="UniProtKB">
        <authorList>
            <consortium name="WormBaseParasite"/>
        </authorList>
    </citation>
    <scope>IDENTIFICATION</scope>
</reference>
<dbReference type="PANTHER" id="PTHR11733">
    <property type="entry name" value="ZINC METALLOPROTEASE FAMILY M13 NEPRILYSIN-RELATED"/>
    <property type="match status" value="1"/>
</dbReference>
<evidence type="ECO:0000313" key="6">
    <source>
        <dbReference type="WBParaSite" id="TCONS_00000074.p1"/>
    </source>
</evidence>
<evidence type="ECO:0000256" key="3">
    <source>
        <dbReference type="SAM" id="SignalP"/>
    </source>
</evidence>
<feature type="domain" description="Peptidase M13 C-terminal" evidence="4">
    <location>
        <begin position="1078"/>
        <end position="1281"/>
    </location>
</feature>
<dbReference type="Gene3D" id="3.40.390.10">
    <property type="entry name" value="Collagenase (Catalytic Domain)"/>
    <property type="match status" value="6"/>
</dbReference>
<dbReference type="GO" id="GO:0004222">
    <property type="term" value="F:metalloendopeptidase activity"/>
    <property type="evidence" value="ECO:0007669"/>
    <property type="project" value="InterPro"/>
</dbReference>
<dbReference type="InterPro" id="IPR000718">
    <property type="entry name" value="Peptidase_M13"/>
</dbReference>
<feature type="coiled-coil region" evidence="2">
    <location>
        <begin position="452"/>
        <end position="479"/>
    </location>
</feature>
<name>A0AAF5CQ17_STRER</name>
<sequence length="1283" mass="150466">MNLFLFFFNIIILFLTSITCYGKENKNNEVNLTIASNSLKEFIDTKHKPCDNFYNFSCGTWIDKKNSSFEVNTFDAFISDLIIGKYYNDSKVLKNLSKLVKICLQLDDYYKASDCLFEVDNFSAYAYTSLYVNHMEKKNQVEKHFKLVKKMIENMKDSLKHLVNKKSYLDMERGSENIPFSFLIGDNAFYDSRRNRLTVNPALFEDPYYDSRFPLSLSYGSLGFAIGHELVHALDYVNINVDSKGIMNSNMTSVKSMKEIDKKVSCFLEQHNIKHNSSLPLKFDELFVLNEDIADSGSIKLAYKAYTKHMKDKKKDKITIPGYKALTGDQLFFLSFGRFICKNQDKRNRQLILSDDERKLDIEKIQMVLGSYEPFAKAFSYASFVYGNELASESLSHYVNLTINPCDDFYNYACGKWINNINYNKKFKRNINGEDNFYDFLKDVYTGKFDSKSEAIKKINKMRNKCNKLENDLKNECKRKVDIFGFYAFASFFLRRTKNILENHVCFNSIKNTVHGLKSELVNLIEEKKDIFDKEARSRLIDKIVKMDVDVGGLYLENLKNKSSMEKCYKYFKFSSKSDSVMEMLKNIENYASFIPDKDKESKKRCIEYINYARSDEINLEYLIRSYAFYIAEKNKLYFNPTICNNLCHNIFYPQSLNYGCSGFVIAHEMLHALDRSGLNIDHEGKNNHNLISKDSKKKLEKKYQCFVSNYGNKHNKFLTLDEDTSDNGAIKISFKAFLTKCDSPTCDKFKIPKFEKLSQEQLFFINLARSICKYPNENYDNKNGNKYEGNPKDFRLWKVLSNNEQFAKAFKCKLGTKMNPQKKCEICVKENYYPIDVKVSKKSLSKYLSLSHNPCNDFYNFSCEGWIYGKHLDIIFVQDEKLDDLQDFNTFLQEGLINKKYDKKSKILKQISDMYKKCLTMEEELQQICIIKVLRFGYYAYASFYTNRLENNKKIQYSYGIVKIMFKNIVEEFKLLLEERKDLVDEYTKKNYLKKLDKLELNRKYHKYLANLSFMEKCYEYFKFSNNDSPEEMMYNMENYEFTIPDDNKKFKKICIDYIVNLQINEYDLDDLLSSVAHYHLSLNNIIINPSALKEPCFNPQFPMFLNYGCIGTIIGHEIIHAFDLLGINFDTKGKINQNMTNKESRKRYKEKSNCLSLQYTNESLKEYGSNRKKYLVLNENIADNGGIKISHRAYMKYLESIGGSEAKIPGFEEYTEEQLFFVNFARFFCTLQRKQYTGGSTHFPGDIRITKTLSNYQPFAEAYNCKVGEKMNPKSKCEVWL</sequence>
<dbReference type="GO" id="GO:0005886">
    <property type="term" value="C:plasma membrane"/>
    <property type="evidence" value="ECO:0007669"/>
    <property type="project" value="TreeGrafter"/>
</dbReference>
<protein>
    <submittedName>
        <fullName evidence="6">Peptidase M13 C-terminal domain-containing protein</fullName>
    </submittedName>
</protein>
<dbReference type="WBParaSite" id="TCONS_00000074.p1">
    <property type="protein sequence ID" value="TCONS_00000074.p1"/>
    <property type="gene ID" value="XLOC_000071"/>
</dbReference>
<dbReference type="InterPro" id="IPR042089">
    <property type="entry name" value="Peptidase_M13_dom_2"/>
</dbReference>
<evidence type="ECO:0000256" key="2">
    <source>
        <dbReference type="SAM" id="Coils"/>
    </source>
</evidence>
<dbReference type="Proteomes" id="UP000035681">
    <property type="component" value="Unplaced"/>
</dbReference>
<evidence type="ECO:0000313" key="5">
    <source>
        <dbReference type="Proteomes" id="UP000035681"/>
    </source>
</evidence>
<evidence type="ECO:0000259" key="4">
    <source>
        <dbReference type="Pfam" id="PF01431"/>
    </source>
</evidence>
<dbReference type="InterPro" id="IPR024079">
    <property type="entry name" value="MetalloPept_cat_dom_sf"/>
</dbReference>
<dbReference type="SUPFAM" id="SSF55486">
    <property type="entry name" value="Metalloproteases ('zincins'), catalytic domain"/>
    <property type="match status" value="6"/>
</dbReference>
<comment type="similarity">
    <text evidence="1">Belongs to the peptidase M13 family.</text>
</comment>
<dbReference type="PANTHER" id="PTHR11733:SF167">
    <property type="entry name" value="FI17812P1-RELATED"/>
    <property type="match status" value="1"/>
</dbReference>
<keyword evidence="3" id="KW-0732">Signal</keyword>
<dbReference type="Pfam" id="PF01431">
    <property type="entry name" value="Peptidase_M13"/>
    <property type="match status" value="3"/>
</dbReference>
<feature type="domain" description="Peptidase M13 C-terminal" evidence="4">
    <location>
        <begin position="187"/>
        <end position="380"/>
    </location>
</feature>
<dbReference type="InterPro" id="IPR018497">
    <property type="entry name" value="Peptidase_M13_C"/>
</dbReference>
<keyword evidence="5" id="KW-1185">Reference proteome</keyword>
<keyword evidence="2" id="KW-0175">Coiled coil</keyword>
<evidence type="ECO:0000256" key="1">
    <source>
        <dbReference type="ARBA" id="ARBA00007357"/>
    </source>
</evidence>
<dbReference type="PROSITE" id="PS51885">
    <property type="entry name" value="NEPRILYSIN"/>
    <property type="match status" value="2"/>
</dbReference>
<dbReference type="PRINTS" id="PR00786">
    <property type="entry name" value="NEPRILYSIN"/>
</dbReference>
<organism evidence="5 6">
    <name type="scientific">Strongyloides stercoralis</name>
    <name type="common">Threadworm</name>
    <dbReference type="NCBI Taxonomy" id="6248"/>
    <lineage>
        <taxon>Eukaryota</taxon>
        <taxon>Metazoa</taxon>
        <taxon>Ecdysozoa</taxon>
        <taxon>Nematoda</taxon>
        <taxon>Chromadorea</taxon>
        <taxon>Rhabditida</taxon>
        <taxon>Tylenchina</taxon>
        <taxon>Panagrolaimomorpha</taxon>
        <taxon>Strongyloidoidea</taxon>
        <taxon>Strongyloididae</taxon>
        <taxon>Strongyloides</taxon>
    </lineage>
</organism>
<feature type="signal peptide" evidence="3">
    <location>
        <begin position="1"/>
        <end position="22"/>
    </location>
</feature>
<dbReference type="GO" id="GO:0016485">
    <property type="term" value="P:protein processing"/>
    <property type="evidence" value="ECO:0007669"/>
    <property type="project" value="TreeGrafter"/>
</dbReference>
<dbReference type="Gene3D" id="1.10.1380.10">
    <property type="entry name" value="Neutral endopeptidase , domain2"/>
    <property type="match status" value="3"/>
</dbReference>
<feature type="chain" id="PRO_5042162378" evidence="3">
    <location>
        <begin position="23"/>
        <end position="1283"/>
    </location>
</feature>